<dbReference type="AlphaFoldDB" id="A0AAV9SNY2"/>
<protein>
    <submittedName>
        <fullName evidence="1">Uncharacterized protein</fullName>
    </submittedName>
</protein>
<gene>
    <name evidence="1" type="ORF">CRENBAI_021037</name>
</gene>
<sequence>MVTYKSRGRSIKVEYILCGECNLKELSECKVVVGESVARQHRVLMFRMTLMVRKMKRTKAEHRTKWLKLKKEKSCVAFRDHRLWVVRRCFQMTAATAIRETGRKYLVCPLERKLIRRVGGGMRKY</sequence>
<organism evidence="1 2">
    <name type="scientific">Crenichthys baileyi</name>
    <name type="common">White River springfish</name>
    <dbReference type="NCBI Taxonomy" id="28760"/>
    <lineage>
        <taxon>Eukaryota</taxon>
        <taxon>Metazoa</taxon>
        <taxon>Chordata</taxon>
        <taxon>Craniata</taxon>
        <taxon>Vertebrata</taxon>
        <taxon>Euteleostomi</taxon>
        <taxon>Actinopterygii</taxon>
        <taxon>Neopterygii</taxon>
        <taxon>Teleostei</taxon>
        <taxon>Neoteleostei</taxon>
        <taxon>Acanthomorphata</taxon>
        <taxon>Ovalentaria</taxon>
        <taxon>Atherinomorphae</taxon>
        <taxon>Cyprinodontiformes</taxon>
        <taxon>Goodeidae</taxon>
        <taxon>Crenichthys</taxon>
    </lineage>
</organism>
<dbReference type="Proteomes" id="UP001311232">
    <property type="component" value="Unassembled WGS sequence"/>
</dbReference>
<proteinExistence type="predicted"/>
<keyword evidence="2" id="KW-1185">Reference proteome</keyword>
<evidence type="ECO:0000313" key="1">
    <source>
        <dbReference type="EMBL" id="KAK5623030.1"/>
    </source>
</evidence>
<accession>A0AAV9SNY2</accession>
<name>A0AAV9SNY2_9TELE</name>
<reference evidence="1 2" key="1">
    <citation type="submission" date="2021-06" db="EMBL/GenBank/DDBJ databases">
        <authorList>
            <person name="Palmer J.M."/>
        </authorList>
    </citation>
    <scope>NUCLEOTIDE SEQUENCE [LARGE SCALE GENOMIC DNA]</scope>
    <source>
        <strain evidence="1 2">MEX-2019</strain>
        <tissue evidence="1">Muscle</tissue>
    </source>
</reference>
<dbReference type="EMBL" id="JAHHUM010000057">
    <property type="protein sequence ID" value="KAK5623030.1"/>
    <property type="molecule type" value="Genomic_DNA"/>
</dbReference>
<evidence type="ECO:0000313" key="2">
    <source>
        <dbReference type="Proteomes" id="UP001311232"/>
    </source>
</evidence>
<comment type="caution">
    <text evidence="1">The sequence shown here is derived from an EMBL/GenBank/DDBJ whole genome shotgun (WGS) entry which is preliminary data.</text>
</comment>